<reference evidence="2" key="1">
    <citation type="submission" date="2019-11" db="EMBL/GenBank/DDBJ databases">
        <authorList>
            <person name="Feng L."/>
        </authorList>
    </citation>
    <scope>NUCLEOTIDE SEQUENCE</scope>
    <source>
        <strain evidence="2">AundefinedLFYP135</strain>
    </source>
</reference>
<dbReference type="PANTHER" id="PTHR37422">
    <property type="entry name" value="TEICHURONIC ACID BIOSYNTHESIS PROTEIN TUAE"/>
    <property type="match status" value="1"/>
</dbReference>
<organism evidence="2">
    <name type="scientific">uncultured Anaerotruncus sp</name>
    <dbReference type="NCBI Taxonomy" id="905011"/>
    <lineage>
        <taxon>Bacteria</taxon>
        <taxon>Bacillati</taxon>
        <taxon>Bacillota</taxon>
        <taxon>Clostridia</taxon>
        <taxon>Eubacteriales</taxon>
        <taxon>Oscillospiraceae</taxon>
        <taxon>Anaerotruncus</taxon>
        <taxon>environmental samples</taxon>
    </lineage>
</organism>
<feature type="transmembrane region" description="Helical" evidence="1">
    <location>
        <begin position="183"/>
        <end position="199"/>
    </location>
</feature>
<protein>
    <recommendedName>
        <fullName evidence="3">O-Antigen ligase</fullName>
    </recommendedName>
</protein>
<dbReference type="InterPro" id="IPR051533">
    <property type="entry name" value="WaaL-like"/>
</dbReference>
<proteinExistence type="predicted"/>
<name>A0A6N2RBU6_9FIRM</name>
<feature type="transmembrane region" description="Helical" evidence="1">
    <location>
        <begin position="116"/>
        <end position="135"/>
    </location>
</feature>
<feature type="transmembrane region" description="Helical" evidence="1">
    <location>
        <begin position="386"/>
        <end position="402"/>
    </location>
</feature>
<dbReference type="PANTHER" id="PTHR37422:SF13">
    <property type="entry name" value="LIPOPOLYSACCHARIDE BIOSYNTHESIS PROTEIN PA4999-RELATED"/>
    <property type="match status" value="1"/>
</dbReference>
<keyword evidence="1" id="KW-1133">Transmembrane helix</keyword>
<evidence type="ECO:0000256" key="1">
    <source>
        <dbReference type="SAM" id="Phobius"/>
    </source>
</evidence>
<keyword evidence="1" id="KW-0472">Membrane</keyword>
<dbReference type="EMBL" id="CACRSL010000003">
    <property type="protein sequence ID" value="VYS78573.1"/>
    <property type="molecule type" value="Genomic_DNA"/>
</dbReference>
<keyword evidence="1" id="KW-0812">Transmembrane</keyword>
<sequence length="435" mass="47486">MEKRLPALFHLALFFTFFELAAGRSFHLMELSLLLLLGAAALSAKYLWERKCLLRPLTDYWLFWGFSLYLFLDALGALAPADWALSYEKYRVVGLMAVLTLLGALLLDSREAIDRVFATLALAAVAAALLSVLGRMGAGPFPSEYDLRLSLRRDYNMFAVTILLGWSGGAFLLLRQGVSAKNRGILLLIAGVCLPPVLLSGSRRAVLLFLPIGLLVTGTALVRGWKAGKLLSAIGGTVLAFSLVAALTIAGSSLLQNLPEQAPGLPGGGGETGLQDRYETIAEGSFLSKRRILWRIAWEEYSGYPPFEKLTGQGLGRDVVLYRESGDQELCATYPQAEQREALSAHNFLLSDLLSGGYLKAAAGLALLLALLVDGLTLLQKDPARVLPYGVILGTAVLQNAVSGRYGFLYDKWFFFFSFLLLRELSLIRERGRSL</sequence>
<feature type="transmembrane region" description="Helical" evidence="1">
    <location>
        <begin position="31"/>
        <end position="48"/>
    </location>
</feature>
<dbReference type="AlphaFoldDB" id="A0A6N2RBU6"/>
<feature type="transmembrane region" description="Helical" evidence="1">
    <location>
        <begin position="155"/>
        <end position="174"/>
    </location>
</feature>
<accession>A0A6N2RBU6</accession>
<feature type="transmembrane region" description="Helical" evidence="1">
    <location>
        <begin position="90"/>
        <end position="107"/>
    </location>
</feature>
<feature type="transmembrane region" description="Helical" evidence="1">
    <location>
        <begin position="230"/>
        <end position="250"/>
    </location>
</feature>
<feature type="transmembrane region" description="Helical" evidence="1">
    <location>
        <begin position="205"/>
        <end position="223"/>
    </location>
</feature>
<feature type="transmembrane region" description="Helical" evidence="1">
    <location>
        <begin position="60"/>
        <end position="78"/>
    </location>
</feature>
<evidence type="ECO:0008006" key="3">
    <source>
        <dbReference type="Google" id="ProtNLM"/>
    </source>
</evidence>
<feature type="transmembrane region" description="Helical" evidence="1">
    <location>
        <begin position="358"/>
        <end position="379"/>
    </location>
</feature>
<evidence type="ECO:0000313" key="2">
    <source>
        <dbReference type="EMBL" id="VYS78573.1"/>
    </source>
</evidence>
<gene>
    <name evidence="2" type="ORF">AULFYP135_00360</name>
</gene>